<evidence type="ECO:0000256" key="13">
    <source>
        <dbReference type="ARBA" id="ARBA00023211"/>
    </source>
</evidence>
<keyword evidence="9 14" id="KW-0540">Nuclease</keyword>
<dbReference type="EC" id="3.1.26.4" evidence="6 14"/>
<dbReference type="GO" id="GO:0030145">
    <property type="term" value="F:manganese ion binding"/>
    <property type="evidence" value="ECO:0007669"/>
    <property type="project" value="UniProtKB-UniRule"/>
</dbReference>
<name>A0A1I7HQ23_9FIRM</name>
<evidence type="ECO:0000313" key="18">
    <source>
        <dbReference type="EMBL" id="SFU62854.1"/>
    </source>
</evidence>
<evidence type="ECO:0000259" key="17">
    <source>
        <dbReference type="PROSITE" id="PS51975"/>
    </source>
</evidence>
<evidence type="ECO:0000256" key="11">
    <source>
        <dbReference type="ARBA" id="ARBA00022759"/>
    </source>
</evidence>
<dbReference type="AlphaFoldDB" id="A0A1I7HQ23"/>
<dbReference type="EMBL" id="FPBT01000022">
    <property type="protein sequence ID" value="SFU62854.1"/>
    <property type="molecule type" value="Genomic_DNA"/>
</dbReference>
<dbReference type="InterPro" id="IPR012337">
    <property type="entry name" value="RNaseH-like_sf"/>
</dbReference>
<dbReference type="SUPFAM" id="SSF53098">
    <property type="entry name" value="Ribonuclease H-like"/>
    <property type="match status" value="1"/>
</dbReference>
<evidence type="ECO:0000256" key="1">
    <source>
        <dbReference type="ARBA" id="ARBA00000077"/>
    </source>
</evidence>
<dbReference type="GO" id="GO:0003723">
    <property type="term" value="F:RNA binding"/>
    <property type="evidence" value="ECO:0007669"/>
    <property type="project" value="UniProtKB-UniRule"/>
</dbReference>
<dbReference type="PANTHER" id="PTHR10954">
    <property type="entry name" value="RIBONUCLEASE H2 SUBUNIT A"/>
    <property type="match status" value="1"/>
</dbReference>
<comment type="similarity">
    <text evidence="5 14 16">Belongs to the RNase HII family.</text>
</comment>
<accession>A0A1I7HQ23</accession>
<evidence type="ECO:0000256" key="9">
    <source>
        <dbReference type="ARBA" id="ARBA00022722"/>
    </source>
</evidence>
<reference evidence="18 19" key="1">
    <citation type="submission" date="2016-10" db="EMBL/GenBank/DDBJ databases">
        <authorList>
            <person name="de Groot N.N."/>
        </authorList>
    </citation>
    <scope>NUCLEOTIDE SEQUENCE [LARGE SCALE GENOMIC DNA]</scope>
    <source>
        <strain evidence="18 19">KHGC13</strain>
    </source>
</reference>
<dbReference type="InterPro" id="IPR024567">
    <property type="entry name" value="RNase_HII/HIII_dom"/>
</dbReference>
<dbReference type="GO" id="GO:0004523">
    <property type="term" value="F:RNA-DNA hybrid ribonuclease activity"/>
    <property type="evidence" value="ECO:0007669"/>
    <property type="project" value="UniProtKB-UniRule"/>
</dbReference>
<keyword evidence="19" id="KW-1185">Reference proteome</keyword>
<dbReference type="InterPro" id="IPR022898">
    <property type="entry name" value="RNase_HII"/>
</dbReference>
<feature type="binding site" evidence="15">
    <location>
        <position position="136"/>
    </location>
    <ligand>
        <name>a divalent metal cation</name>
        <dbReference type="ChEBI" id="CHEBI:60240"/>
    </ligand>
</feature>
<evidence type="ECO:0000256" key="15">
    <source>
        <dbReference type="PROSITE-ProRule" id="PRU01319"/>
    </source>
</evidence>
<evidence type="ECO:0000256" key="5">
    <source>
        <dbReference type="ARBA" id="ARBA00007383"/>
    </source>
</evidence>
<dbReference type="PROSITE" id="PS51975">
    <property type="entry name" value="RNASE_H_2"/>
    <property type="match status" value="1"/>
</dbReference>
<feature type="binding site" evidence="14 15">
    <location>
        <position position="37"/>
    </location>
    <ligand>
        <name>a divalent metal cation</name>
        <dbReference type="ChEBI" id="CHEBI:60240"/>
    </ligand>
</feature>
<feature type="binding site" evidence="14 15">
    <location>
        <position position="36"/>
    </location>
    <ligand>
        <name>a divalent metal cation</name>
        <dbReference type="ChEBI" id="CHEBI:60240"/>
    </ligand>
</feature>
<dbReference type="Gene3D" id="3.30.420.10">
    <property type="entry name" value="Ribonuclease H-like superfamily/Ribonuclease H"/>
    <property type="match status" value="1"/>
</dbReference>
<comment type="cofactor">
    <cofactor evidence="14 15">
        <name>Mn(2+)</name>
        <dbReference type="ChEBI" id="CHEBI:29035"/>
    </cofactor>
    <cofactor evidence="14 15">
        <name>Mg(2+)</name>
        <dbReference type="ChEBI" id="CHEBI:18420"/>
    </cofactor>
    <text evidence="14 15">Manganese or magnesium. Binds 1 divalent metal ion per monomer in the absence of substrate. May bind a second metal ion after substrate binding.</text>
</comment>
<evidence type="ECO:0000256" key="10">
    <source>
        <dbReference type="ARBA" id="ARBA00022723"/>
    </source>
</evidence>
<dbReference type="GO" id="GO:0005737">
    <property type="term" value="C:cytoplasm"/>
    <property type="evidence" value="ECO:0007669"/>
    <property type="project" value="UniProtKB-SubCell"/>
</dbReference>
<evidence type="ECO:0000313" key="19">
    <source>
        <dbReference type="Proteomes" id="UP000198817"/>
    </source>
</evidence>
<evidence type="ECO:0000256" key="3">
    <source>
        <dbReference type="ARBA" id="ARBA00004065"/>
    </source>
</evidence>
<dbReference type="Proteomes" id="UP000198817">
    <property type="component" value="Unassembled WGS sequence"/>
</dbReference>
<keyword evidence="12 14" id="KW-0378">Hydrolase</keyword>
<keyword evidence="10 14" id="KW-0479">Metal-binding</keyword>
<dbReference type="InterPro" id="IPR001352">
    <property type="entry name" value="RNase_HII/HIII"/>
</dbReference>
<dbReference type="NCBIfam" id="NF000594">
    <property type="entry name" value="PRK00015.1-1"/>
    <property type="match status" value="1"/>
</dbReference>
<feature type="domain" description="RNase H type-2" evidence="17">
    <location>
        <begin position="30"/>
        <end position="223"/>
    </location>
</feature>
<keyword evidence="11 14" id="KW-0255">Endonuclease</keyword>
<dbReference type="STRING" id="155865.SAMN05216515_1252"/>
<comment type="subcellular location">
    <subcellularLocation>
        <location evidence="4 14">Cytoplasm</location>
    </subcellularLocation>
</comment>
<dbReference type="RefSeq" id="WP_090471708.1">
    <property type="nucleotide sequence ID" value="NZ_FOWF01000025.1"/>
</dbReference>
<evidence type="ECO:0000256" key="8">
    <source>
        <dbReference type="ARBA" id="ARBA00022490"/>
    </source>
</evidence>
<evidence type="ECO:0000256" key="14">
    <source>
        <dbReference type="HAMAP-Rule" id="MF_00052"/>
    </source>
</evidence>
<evidence type="ECO:0000256" key="16">
    <source>
        <dbReference type="RuleBase" id="RU003515"/>
    </source>
</evidence>
<comment type="cofactor">
    <cofactor evidence="2">
        <name>Mg(2+)</name>
        <dbReference type="ChEBI" id="CHEBI:18420"/>
    </cofactor>
</comment>
<keyword evidence="13 14" id="KW-0464">Manganese</keyword>
<gene>
    <name evidence="14" type="primary">rnhB</name>
    <name evidence="18" type="ORF">SAMN05216508_1223</name>
</gene>
<evidence type="ECO:0000256" key="2">
    <source>
        <dbReference type="ARBA" id="ARBA00001946"/>
    </source>
</evidence>
<dbReference type="Pfam" id="PF01351">
    <property type="entry name" value="RNase_HII"/>
    <property type="match status" value="1"/>
</dbReference>
<proteinExistence type="inferred from homology"/>
<dbReference type="PANTHER" id="PTHR10954:SF18">
    <property type="entry name" value="RIBONUCLEASE HII"/>
    <property type="match status" value="1"/>
</dbReference>
<organism evidence="18 19">
    <name type="scientific">Eubacterium pyruvativorans</name>
    <dbReference type="NCBI Taxonomy" id="155865"/>
    <lineage>
        <taxon>Bacteria</taxon>
        <taxon>Bacillati</taxon>
        <taxon>Bacillota</taxon>
        <taxon>Clostridia</taxon>
        <taxon>Eubacteriales</taxon>
        <taxon>Eubacteriaceae</taxon>
        <taxon>Eubacterium</taxon>
    </lineage>
</organism>
<evidence type="ECO:0000256" key="7">
    <source>
        <dbReference type="ARBA" id="ARBA00019179"/>
    </source>
</evidence>
<dbReference type="OrthoDB" id="9803420at2"/>
<dbReference type="GO" id="GO:0043137">
    <property type="term" value="P:DNA replication, removal of RNA primer"/>
    <property type="evidence" value="ECO:0007669"/>
    <property type="project" value="TreeGrafter"/>
</dbReference>
<keyword evidence="8 14" id="KW-0963">Cytoplasm</keyword>
<evidence type="ECO:0000256" key="6">
    <source>
        <dbReference type="ARBA" id="ARBA00012180"/>
    </source>
</evidence>
<dbReference type="GO" id="GO:0032299">
    <property type="term" value="C:ribonuclease H2 complex"/>
    <property type="evidence" value="ECO:0007669"/>
    <property type="project" value="TreeGrafter"/>
</dbReference>
<comment type="caution">
    <text evidence="14">Lacks conserved residue(s) required for the propagation of feature annotation.</text>
</comment>
<evidence type="ECO:0000256" key="4">
    <source>
        <dbReference type="ARBA" id="ARBA00004496"/>
    </source>
</evidence>
<sequence length="223" mass="24923">MTKAEREKKMMERLLALRGFDDRFRKSGELYLAGVDEVGRGPLAGPVVTAACVLPADFDVPGIDDSKKLTDRRRREMSRIILDRALAFGFGISTNERIDRINILAATKEAMYQAVQEAEKMLRERIGCGLDRVLVDAVNLDMLPVPVTSMTKGDATSLSIAAASIIAKVRRDDMMIAYEETYPGYDFASNKGYGTKAHYAGLKEQGISPIHRRTFLRNMEDHF</sequence>
<comment type="function">
    <text evidence="3 14 16">Endonuclease that specifically degrades the RNA of RNA-DNA hybrids.</text>
</comment>
<dbReference type="NCBIfam" id="NF000595">
    <property type="entry name" value="PRK00015.1-3"/>
    <property type="match status" value="1"/>
</dbReference>
<dbReference type="HAMAP" id="MF_00052_B">
    <property type="entry name" value="RNase_HII_B"/>
    <property type="match status" value="1"/>
</dbReference>
<protein>
    <recommendedName>
        <fullName evidence="7 14">Ribonuclease HII</fullName>
        <shortName evidence="14">RNase HII</shortName>
        <ecNumber evidence="6 14">3.1.26.4</ecNumber>
    </recommendedName>
</protein>
<dbReference type="InterPro" id="IPR036397">
    <property type="entry name" value="RNaseH_sf"/>
</dbReference>
<comment type="catalytic activity">
    <reaction evidence="1 14 15 16">
        <text>Endonucleolytic cleavage to 5'-phosphomonoester.</text>
        <dbReference type="EC" id="3.1.26.4"/>
    </reaction>
</comment>
<dbReference type="CDD" id="cd07182">
    <property type="entry name" value="RNase_HII_bacteria_HII_like"/>
    <property type="match status" value="1"/>
</dbReference>
<dbReference type="GO" id="GO:0006298">
    <property type="term" value="P:mismatch repair"/>
    <property type="evidence" value="ECO:0007669"/>
    <property type="project" value="TreeGrafter"/>
</dbReference>
<evidence type="ECO:0000256" key="12">
    <source>
        <dbReference type="ARBA" id="ARBA00022801"/>
    </source>
</evidence>